<evidence type="ECO:0000313" key="2">
    <source>
        <dbReference type="EMBL" id="SHN79868.1"/>
    </source>
</evidence>
<evidence type="ECO:0000313" key="3">
    <source>
        <dbReference type="Proteomes" id="UP000184096"/>
    </source>
</evidence>
<dbReference type="RefSeq" id="WP_072820561.1">
    <property type="nucleotide sequence ID" value="NZ_LT670849.1"/>
</dbReference>
<dbReference type="PANTHER" id="PTHR45947:SF3">
    <property type="entry name" value="SULFOQUINOVOSYL TRANSFERASE SQD2"/>
    <property type="match status" value="1"/>
</dbReference>
<dbReference type="AlphaFoldDB" id="A0A1M7UAB9"/>
<dbReference type="Pfam" id="PF13439">
    <property type="entry name" value="Glyco_transf_4"/>
    <property type="match status" value="1"/>
</dbReference>
<feature type="domain" description="Glycosyltransferase subfamily 4-like N-terminal" evidence="1">
    <location>
        <begin position="14"/>
        <end position="165"/>
    </location>
</feature>
<dbReference type="Pfam" id="PF13692">
    <property type="entry name" value="Glyco_trans_1_4"/>
    <property type="match status" value="1"/>
</dbReference>
<evidence type="ECO:0000259" key="1">
    <source>
        <dbReference type="Pfam" id="PF13439"/>
    </source>
</evidence>
<dbReference type="SUPFAM" id="SSF53756">
    <property type="entry name" value="UDP-Glycosyltransferase/glycogen phosphorylase"/>
    <property type="match status" value="1"/>
</dbReference>
<dbReference type="InterPro" id="IPR050194">
    <property type="entry name" value="Glycosyltransferase_grp1"/>
</dbReference>
<gene>
    <name evidence="2" type="ORF">SAMN05444170_4146</name>
</gene>
<dbReference type="InterPro" id="IPR028098">
    <property type="entry name" value="Glyco_trans_4-like_N"/>
</dbReference>
<keyword evidence="3" id="KW-1185">Reference proteome</keyword>
<dbReference type="Gene3D" id="3.40.50.2000">
    <property type="entry name" value="Glycogen Phosphorylase B"/>
    <property type="match status" value="2"/>
</dbReference>
<reference evidence="3" key="1">
    <citation type="submission" date="2016-11" db="EMBL/GenBank/DDBJ databases">
        <authorList>
            <person name="Varghese N."/>
            <person name="Submissions S."/>
        </authorList>
    </citation>
    <scope>NUCLEOTIDE SEQUENCE [LARGE SCALE GENOMIC DNA]</scope>
    <source>
        <strain evidence="3">GAS401</strain>
    </source>
</reference>
<organism evidence="2 3">
    <name type="scientific">Bradyrhizobium erythrophlei</name>
    <dbReference type="NCBI Taxonomy" id="1437360"/>
    <lineage>
        <taxon>Bacteria</taxon>
        <taxon>Pseudomonadati</taxon>
        <taxon>Pseudomonadota</taxon>
        <taxon>Alphaproteobacteria</taxon>
        <taxon>Hyphomicrobiales</taxon>
        <taxon>Nitrobacteraceae</taxon>
        <taxon>Bradyrhizobium</taxon>
    </lineage>
</organism>
<dbReference type="Proteomes" id="UP000184096">
    <property type="component" value="Chromosome I"/>
</dbReference>
<proteinExistence type="predicted"/>
<dbReference type="GO" id="GO:0016757">
    <property type="term" value="F:glycosyltransferase activity"/>
    <property type="evidence" value="ECO:0007669"/>
    <property type="project" value="UniProtKB-ARBA"/>
</dbReference>
<dbReference type="PANTHER" id="PTHR45947">
    <property type="entry name" value="SULFOQUINOVOSYL TRANSFERASE SQD2"/>
    <property type="match status" value="1"/>
</dbReference>
<dbReference type="CDD" id="cd03814">
    <property type="entry name" value="GT4-like"/>
    <property type="match status" value="1"/>
</dbReference>
<dbReference type="OrthoDB" id="9802525at2"/>
<sequence length="351" mass="38125">MRILIATDAWHPQVNGVVRTLTSLQRAAGPLGAEIQFLTPEGFPSMELPTYPGLRVAWTNRREIAARIEAANPEAIHVATEGPVGWAVRAYCRRHGLAFTTSYTTRFPEYIAVRSIIPAAVSYAVLRHFHNSAATTMVAVPSLYNELAGRGFRKLGFWGRGVDTKLFNPDHPALLDLPRPIFMTMGRVAVEKNIEAFLSLDLPGTKVVVGDGPQRAELAQKYPDVKFLGEKKGADLTAHLAAADVFVFPSLTDTFGVVQLEALACGTPVAAFPVTGPIDVIADHPIGALDNDLRAACLRALNQSRETCRQFALERSWENSARQFIGNLSALQPSRSPRQVPIVAESHAVGG</sequence>
<dbReference type="FunFam" id="3.40.50.2000:FF:000259">
    <property type="entry name" value="Glycosyl transferase"/>
    <property type="match status" value="1"/>
</dbReference>
<name>A0A1M7UAB9_9BRAD</name>
<accession>A0A1M7UAB9</accession>
<protein>
    <submittedName>
        <fullName evidence="2">Glycosyltransferase involved in cell wall bisynthesis</fullName>
    </submittedName>
</protein>
<keyword evidence="2" id="KW-0808">Transferase</keyword>
<dbReference type="EMBL" id="LT670849">
    <property type="protein sequence ID" value="SHN79868.1"/>
    <property type="molecule type" value="Genomic_DNA"/>
</dbReference>